<dbReference type="Gene3D" id="3.40.50.720">
    <property type="entry name" value="NAD(P)-binding Rossmann-like Domain"/>
    <property type="match status" value="1"/>
</dbReference>
<evidence type="ECO:0000256" key="2">
    <source>
        <dbReference type="ARBA" id="ARBA00023002"/>
    </source>
</evidence>
<dbReference type="CDD" id="cd05233">
    <property type="entry name" value="SDR_c"/>
    <property type="match status" value="1"/>
</dbReference>
<reference evidence="3 4" key="1">
    <citation type="submission" date="2019-02" db="EMBL/GenBank/DDBJ databases">
        <title>Draft genome sequences of novel Actinobacteria.</title>
        <authorList>
            <person name="Sahin N."/>
            <person name="Ay H."/>
            <person name="Saygin H."/>
        </authorList>
    </citation>
    <scope>NUCLEOTIDE SEQUENCE [LARGE SCALE GENOMIC DNA]</scope>
    <source>
        <strain evidence="3 4">KC603</strain>
    </source>
</reference>
<evidence type="ECO:0000256" key="1">
    <source>
        <dbReference type="ARBA" id="ARBA00006484"/>
    </source>
</evidence>
<dbReference type="InterPro" id="IPR020904">
    <property type="entry name" value="Sc_DH/Rdtase_CS"/>
</dbReference>
<dbReference type="PRINTS" id="PR00080">
    <property type="entry name" value="SDRFAMILY"/>
</dbReference>
<evidence type="ECO:0000313" key="3">
    <source>
        <dbReference type="EMBL" id="TDC56729.1"/>
    </source>
</evidence>
<evidence type="ECO:0000313" key="4">
    <source>
        <dbReference type="Proteomes" id="UP000295621"/>
    </source>
</evidence>
<dbReference type="PANTHER" id="PTHR43639">
    <property type="entry name" value="OXIDOREDUCTASE, SHORT-CHAIN DEHYDROGENASE/REDUCTASE FAMILY (AFU_ORTHOLOGUE AFUA_5G02870)"/>
    <property type="match status" value="1"/>
</dbReference>
<dbReference type="GO" id="GO:0016491">
    <property type="term" value="F:oxidoreductase activity"/>
    <property type="evidence" value="ECO:0007669"/>
    <property type="project" value="UniProtKB-KW"/>
</dbReference>
<dbReference type="PRINTS" id="PR00081">
    <property type="entry name" value="GDHRDH"/>
</dbReference>
<dbReference type="PANTHER" id="PTHR43639:SF1">
    <property type="entry name" value="SHORT-CHAIN DEHYDROGENASE_REDUCTASE FAMILY PROTEIN"/>
    <property type="match status" value="1"/>
</dbReference>
<sequence>MNGRLRRVSSGETEAVLAPRYRGRVALVTGAASGIGAATAQRLAAEGAHVVLCDVSEVSLSAAVDLVVSAADRSGFGGSASGVPLDVADADGWTALAARLADAHGRLDLLHSNAAIAVIEPADRLSVPDWDRQIAVNLTASFLAVRALVELLARSGGSIVLTSSVHAHRGLPGRPAYAATKGALLSLGRQLAAEYGPDVRVNTVVPGPILSPAWDQVSEPDRARSIRATTLERFGRPEEVASVVAFLGSADASYVTGASLVVDGGWSVTADSA</sequence>
<dbReference type="InterPro" id="IPR036291">
    <property type="entry name" value="NAD(P)-bd_dom_sf"/>
</dbReference>
<dbReference type="SUPFAM" id="SSF51735">
    <property type="entry name" value="NAD(P)-binding Rossmann-fold domains"/>
    <property type="match status" value="1"/>
</dbReference>
<protein>
    <submittedName>
        <fullName evidence="3">SDR family oxidoreductase</fullName>
    </submittedName>
</protein>
<comment type="caution">
    <text evidence="3">The sequence shown here is derived from an EMBL/GenBank/DDBJ whole genome shotgun (WGS) entry which is preliminary data.</text>
</comment>
<dbReference type="OrthoDB" id="3542748at2"/>
<name>A0A4R4S4H7_9ACTN</name>
<proteinExistence type="inferred from homology"/>
<organism evidence="3 4">
    <name type="scientific">Jiangella ureilytica</name>
    <dbReference type="NCBI Taxonomy" id="2530374"/>
    <lineage>
        <taxon>Bacteria</taxon>
        <taxon>Bacillati</taxon>
        <taxon>Actinomycetota</taxon>
        <taxon>Actinomycetes</taxon>
        <taxon>Jiangellales</taxon>
        <taxon>Jiangellaceae</taxon>
        <taxon>Jiangella</taxon>
    </lineage>
</organism>
<dbReference type="InterPro" id="IPR002347">
    <property type="entry name" value="SDR_fam"/>
</dbReference>
<dbReference type="EMBL" id="SMKL01000002">
    <property type="protein sequence ID" value="TDC56729.1"/>
    <property type="molecule type" value="Genomic_DNA"/>
</dbReference>
<dbReference type="Proteomes" id="UP000295621">
    <property type="component" value="Unassembled WGS sequence"/>
</dbReference>
<dbReference type="AlphaFoldDB" id="A0A4R4S4H7"/>
<keyword evidence="2" id="KW-0560">Oxidoreductase</keyword>
<gene>
    <name evidence="3" type="ORF">E1212_01485</name>
</gene>
<dbReference type="Pfam" id="PF13561">
    <property type="entry name" value="adh_short_C2"/>
    <property type="match status" value="1"/>
</dbReference>
<keyword evidence="4" id="KW-1185">Reference proteome</keyword>
<dbReference type="FunFam" id="3.40.50.720:FF:000084">
    <property type="entry name" value="Short-chain dehydrogenase reductase"/>
    <property type="match status" value="1"/>
</dbReference>
<accession>A0A4R4S4H7</accession>
<dbReference type="PROSITE" id="PS00061">
    <property type="entry name" value="ADH_SHORT"/>
    <property type="match status" value="1"/>
</dbReference>
<comment type="similarity">
    <text evidence="1">Belongs to the short-chain dehydrogenases/reductases (SDR) family.</text>
</comment>